<comment type="caution">
    <text evidence="6">The sequence shown here is derived from an EMBL/GenBank/DDBJ whole genome shotgun (WGS) entry which is preliminary data.</text>
</comment>
<dbReference type="GO" id="GO:0016746">
    <property type="term" value="F:acyltransferase activity"/>
    <property type="evidence" value="ECO:0007669"/>
    <property type="project" value="UniProtKB-KW"/>
</dbReference>
<evidence type="ECO:0000256" key="1">
    <source>
        <dbReference type="ARBA" id="ARBA00022679"/>
    </source>
</evidence>
<dbReference type="SUPFAM" id="SSF53474">
    <property type="entry name" value="alpha/beta-Hydrolases"/>
    <property type="match status" value="1"/>
</dbReference>
<keyword evidence="1" id="KW-0808">Transferase</keyword>
<dbReference type="Gene3D" id="3.40.50.1820">
    <property type="entry name" value="alpha/beta hydrolase"/>
    <property type="match status" value="1"/>
</dbReference>
<keyword evidence="7" id="KW-1185">Reference proteome</keyword>
<keyword evidence="2" id="KW-0012">Acyltransferase</keyword>
<accession>A0A917C8U2</accession>
<evidence type="ECO:0000256" key="3">
    <source>
        <dbReference type="SAM" id="MobiDB-lite"/>
    </source>
</evidence>
<gene>
    <name evidence="6" type="primary">phbC1</name>
    <name evidence="6" type="ORF">GCM10007301_43250</name>
</gene>
<sequence length="622" mass="68440">MQLVQPFAPQPASPAADPAPAAPPPVSPAARPAPGAKAAPAPAEETSLGLEGFRAYDRMVQAMGARLTGGLSPVAMAMAWADLGLHLAQAPGKRAELALKAGRKAGKLANYVGRAMRDPETPPAIEPLAGDDRFRAPEWQKWPYSLYAQSFLMTQQWWHNVTNEVPGTSRHTQDVTSFLVRQMLDMASPSNFPLTNPEVLAVAEAEKGENFRRGFDNWVEDCLAQASGAPAVGTEKFRPGTEVAVTPGEVVFRNHLIELIQYAPTTPDVYAEPVLLVPAWIMKYYILDLSPQNSLVRDLVARGHTVFCISWRNVTAEDRDLGFDDYRREGVLAALDAINAIVPGAKVHGTGYCLGGTLLAITAAAMARAKDDRLASLTLFAAQTDFTEPGELQMFIDDSQLHVLDSMMWDKGFLEAEQMAGAFQMLRPNDLIWSRMVQDYLKGTRSRMIDLMAWNADSTRMPYRMHSEYLHRLFLDNAFATGHYVVDGHPVALPNVRQPIFAVGTERDHVAPWRSVFKLHHLADTDVTFALASGGHNAGIVSEPGHKHRHYRLRAKAAAEPYVDPDEWLATTAPQEGSWWPAWSQWLAAHSQPYRVAPPPMGNTHAGYPPLDAAPGTYVHQR</sequence>
<dbReference type="InterPro" id="IPR029058">
    <property type="entry name" value="AB_hydrolase_fold"/>
</dbReference>
<reference evidence="6" key="2">
    <citation type="submission" date="2020-09" db="EMBL/GenBank/DDBJ databases">
        <authorList>
            <person name="Sun Q."/>
            <person name="Sedlacek I."/>
        </authorList>
    </citation>
    <scope>NUCLEOTIDE SEQUENCE</scope>
    <source>
        <strain evidence="6">CCM 7897</strain>
    </source>
</reference>
<feature type="region of interest" description="Disordered" evidence="3">
    <location>
        <begin position="1"/>
        <end position="44"/>
    </location>
</feature>
<dbReference type="EMBL" id="BMCT01000007">
    <property type="protein sequence ID" value="GGF78615.1"/>
    <property type="molecule type" value="Genomic_DNA"/>
</dbReference>
<protein>
    <submittedName>
        <fullName evidence="6">Poly-beta-hydroxybutyrate polymerase</fullName>
    </submittedName>
</protein>
<feature type="domain" description="Poly-beta-hydroxybutyrate polymerase N-terminal" evidence="4">
    <location>
        <begin position="131"/>
        <end position="297"/>
    </location>
</feature>
<dbReference type="InterPro" id="IPR010941">
    <property type="entry name" value="PhaC_N"/>
</dbReference>
<dbReference type="Pfam" id="PF07167">
    <property type="entry name" value="PhaC_N"/>
    <property type="match status" value="1"/>
</dbReference>
<dbReference type="InterPro" id="IPR022211">
    <property type="entry name" value="PHBC_N"/>
</dbReference>
<evidence type="ECO:0000256" key="2">
    <source>
        <dbReference type="ARBA" id="ARBA00023315"/>
    </source>
</evidence>
<evidence type="ECO:0000313" key="6">
    <source>
        <dbReference type="EMBL" id="GGF78615.1"/>
    </source>
</evidence>
<feature type="domain" description="Poly-beta-hydroxybutyrate polymerase N-terminal" evidence="5">
    <location>
        <begin position="53"/>
        <end position="93"/>
    </location>
</feature>
<reference evidence="6" key="1">
    <citation type="journal article" date="2014" name="Int. J. Syst. Evol. Microbiol.">
        <title>Complete genome sequence of Corynebacterium casei LMG S-19264T (=DSM 44701T), isolated from a smear-ripened cheese.</title>
        <authorList>
            <consortium name="US DOE Joint Genome Institute (JGI-PGF)"/>
            <person name="Walter F."/>
            <person name="Albersmeier A."/>
            <person name="Kalinowski J."/>
            <person name="Ruckert C."/>
        </authorList>
    </citation>
    <scope>NUCLEOTIDE SEQUENCE</scope>
    <source>
        <strain evidence="6">CCM 7897</strain>
    </source>
</reference>
<feature type="compositionally biased region" description="Low complexity" evidence="3">
    <location>
        <begin position="28"/>
        <end position="43"/>
    </location>
</feature>
<dbReference type="Pfam" id="PF12551">
    <property type="entry name" value="PHBC_N"/>
    <property type="match status" value="1"/>
</dbReference>
<dbReference type="GO" id="GO:0042619">
    <property type="term" value="P:poly-hydroxybutyrate biosynthetic process"/>
    <property type="evidence" value="ECO:0007669"/>
    <property type="project" value="InterPro"/>
</dbReference>
<dbReference type="Proteomes" id="UP000606044">
    <property type="component" value="Unassembled WGS sequence"/>
</dbReference>
<organism evidence="6 7">
    <name type="scientific">Azorhizobium oxalatiphilum</name>
    <dbReference type="NCBI Taxonomy" id="980631"/>
    <lineage>
        <taxon>Bacteria</taxon>
        <taxon>Pseudomonadati</taxon>
        <taxon>Pseudomonadota</taxon>
        <taxon>Alphaproteobacteria</taxon>
        <taxon>Hyphomicrobiales</taxon>
        <taxon>Xanthobacteraceae</taxon>
        <taxon>Azorhizobium</taxon>
    </lineage>
</organism>
<name>A0A917C8U2_9HYPH</name>
<evidence type="ECO:0000313" key="7">
    <source>
        <dbReference type="Proteomes" id="UP000606044"/>
    </source>
</evidence>
<evidence type="ECO:0000259" key="4">
    <source>
        <dbReference type="Pfam" id="PF07167"/>
    </source>
</evidence>
<dbReference type="AlphaFoldDB" id="A0A917C8U2"/>
<proteinExistence type="predicted"/>
<evidence type="ECO:0000259" key="5">
    <source>
        <dbReference type="Pfam" id="PF12551"/>
    </source>
</evidence>
<dbReference type="PANTHER" id="PTHR36837">
    <property type="entry name" value="POLY(3-HYDROXYALKANOATE) POLYMERASE SUBUNIT PHAC"/>
    <property type="match status" value="1"/>
</dbReference>
<dbReference type="InterPro" id="IPR051321">
    <property type="entry name" value="PHA/PHB_synthase"/>
</dbReference>
<dbReference type="PANTHER" id="PTHR36837:SF5">
    <property type="entry name" value="POLY-3-HYDROXYBUTYRATE SYNTHASE"/>
    <property type="match status" value="1"/>
</dbReference>
<dbReference type="RefSeq" id="WP_188582470.1">
    <property type="nucleotide sequence ID" value="NZ_BMCT01000007.1"/>
</dbReference>